<feature type="coiled-coil region" evidence="1">
    <location>
        <begin position="149"/>
        <end position="176"/>
    </location>
</feature>
<reference evidence="3" key="1">
    <citation type="submission" date="2021-02" db="EMBL/GenBank/DDBJ databases">
        <authorList>
            <person name="Syme A R."/>
            <person name="Syme A R."/>
            <person name="Moolhuijzen P."/>
        </authorList>
    </citation>
    <scope>NUCLEOTIDE SEQUENCE</scope>
    <source>
        <strain evidence="3">W1-1</strain>
    </source>
</reference>
<evidence type="ECO:0000256" key="2">
    <source>
        <dbReference type="SAM" id="MobiDB-lite"/>
    </source>
</evidence>
<accession>A0A6S6W4V3</accession>
<feature type="coiled-coil region" evidence="1">
    <location>
        <begin position="62"/>
        <end position="92"/>
    </location>
</feature>
<proteinExistence type="predicted"/>
<evidence type="ECO:0000313" key="4">
    <source>
        <dbReference type="Proteomes" id="UP000472372"/>
    </source>
</evidence>
<protein>
    <submittedName>
        <fullName evidence="3">APG6 domain containing protein</fullName>
    </submittedName>
</protein>
<evidence type="ECO:0000313" key="3">
    <source>
        <dbReference type="EMBL" id="CAE7179595.1"/>
    </source>
</evidence>
<gene>
    <name evidence="3" type="ORF">PTTW11_06583</name>
</gene>
<organism evidence="3 4">
    <name type="scientific">Pyrenophora teres f. teres</name>
    <dbReference type="NCBI Taxonomy" id="97479"/>
    <lineage>
        <taxon>Eukaryota</taxon>
        <taxon>Fungi</taxon>
        <taxon>Dikarya</taxon>
        <taxon>Ascomycota</taxon>
        <taxon>Pezizomycotina</taxon>
        <taxon>Dothideomycetes</taxon>
        <taxon>Pleosporomycetidae</taxon>
        <taxon>Pleosporales</taxon>
        <taxon>Pleosporineae</taxon>
        <taxon>Pleosporaceae</taxon>
        <taxon>Pyrenophora</taxon>
    </lineage>
</organism>
<feature type="compositionally biased region" description="Basic and acidic residues" evidence="2">
    <location>
        <begin position="31"/>
        <end position="55"/>
    </location>
</feature>
<evidence type="ECO:0000256" key="1">
    <source>
        <dbReference type="SAM" id="Coils"/>
    </source>
</evidence>
<name>A0A6S6W4V3_9PLEO</name>
<keyword evidence="1" id="KW-0175">Coiled coil</keyword>
<dbReference type="AlphaFoldDB" id="A0A6S6W4V3"/>
<dbReference type="Proteomes" id="UP000472372">
    <property type="component" value="Chromosome 5"/>
</dbReference>
<feature type="region of interest" description="Disordered" evidence="2">
    <location>
        <begin position="29"/>
        <end position="55"/>
    </location>
</feature>
<dbReference type="EMBL" id="HG992981">
    <property type="protein sequence ID" value="CAE7179595.1"/>
    <property type="molecule type" value="Genomic_DNA"/>
</dbReference>
<sequence length="307" mass="35342">MDTLDAQSPHIPQCLASVRALRQRRRAISKHLKDREAQNTVRREPANREDVDHTDIATKPSNAELEERLHDLQAQLQLHEGVEQELNTANQRRCILQERLREREVTLEERESIIYELDGKIYTLTAKEKIQAQKIEELEQALKREMWKQLELNDAHINLRDELENAKAQIQYLTTQLNAAKPTENVFKDETAIHKLQHMPREGFATFQSTLATTCFVGRTGNGQPTPGISIPGRQNEAAEISYTEERYTAALEQRHDWHQSAPHLGGNASNMAMDNDRQNTTSIRRDVERPSRTRVFSVQELVENSV</sequence>